<comment type="similarity">
    <text evidence="1">Belongs to the TUB family.</text>
</comment>
<dbReference type="Proteomes" id="UP001230188">
    <property type="component" value="Unassembled WGS sequence"/>
</dbReference>
<dbReference type="Gene3D" id="3.20.90.10">
    <property type="entry name" value="Tubby Protein, Chain A"/>
    <property type="match status" value="1"/>
</dbReference>
<reference evidence="4" key="1">
    <citation type="submission" date="2023-01" db="EMBL/GenBank/DDBJ databases">
        <title>Metagenome sequencing of chrysophaentin producing Chrysophaeum taylorii.</title>
        <authorList>
            <person name="Davison J."/>
            <person name="Bewley C."/>
        </authorList>
    </citation>
    <scope>NUCLEOTIDE SEQUENCE</scope>
    <source>
        <strain evidence="4">NIES-1699</strain>
    </source>
</reference>
<dbReference type="AlphaFoldDB" id="A0AAD7U8K6"/>
<dbReference type="EMBL" id="JAQMWT010000529">
    <property type="protein sequence ID" value="KAJ8600123.1"/>
    <property type="molecule type" value="Genomic_DNA"/>
</dbReference>
<dbReference type="InterPro" id="IPR025659">
    <property type="entry name" value="Tubby-like_C"/>
</dbReference>
<evidence type="ECO:0000256" key="1">
    <source>
        <dbReference type="ARBA" id="ARBA00007129"/>
    </source>
</evidence>
<dbReference type="Gene3D" id="3.30.40.10">
    <property type="entry name" value="Zinc/RING finger domain, C3HC4 (zinc finger)"/>
    <property type="match status" value="1"/>
</dbReference>
<keyword evidence="2" id="KW-0862">Zinc</keyword>
<dbReference type="PANTHER" id="PTHR16517">
    <property type="entry name" value="TUBBY-RELATED"/>
    <property type="match status" value="1"/>
</dbReference>
<name>A0AAD7U8K6_9STRA</name>
<dbReference type="SUPFAM" id="SSF54518">
    <property type="entry name" value="Tubby C-terminal domain-like"/>
    <property type="match status" value="1"/>
</dbReference>
<protein>
    <recommendedName>
        <fullName evidence="3">RING-type domain-containing protein</fullName>
    </recommendedName>
</protein>
<keyword evidence="2" id="KW-0479">Metal-binding</keyword>
<dbReference type="PANTHER" id="PTHR16517:SF7">
    <property type="entry name" value="PROTEIN KING TUBBY"/>
    <property type="match status" value="1"/>
</dbReference>
<gene>
    <name evidence="4" type="ORF">CTAYLR_003442</name>
</gene>
<feature type="domain" description="RING-type" evidence="3">
    <location>
        <begin position="64"/>
        <end position="136"/>
    </location>
</feature>
<accession>A0AAD7U8K6</accession>
<dbReference type="InterPro" id="IPR013083">
    <property type="entry name" value="Znf_RING/FYVE/PHD"/>
</dbReference>
<evidence type="ECO:0000313" key="5">
    <source>
        <dbReference type="Proteomes" id="UP001230188"/>
    </source>
</evidence>
<sequence length="392" mass="43247">MADRIGFMLPEMSQSPKLRRLVPQQTPCTPKTLRYSDVLADALRVSEEARSPLRRNKKEAGEACVICLEPFEDEEDEDDLLPFKVPAAASLPCRCQARVEAPARVHEACLRSWVGACARRAARHDDPAGVTCPLCRAPLEEKVAKALELAARARAALAQCPHAFAARPLCGADGVIRCVVKVHDKHPRVSPRAISPRQAPSEAPLLLSLFVEGEEYQDLPLLVARAPKVLGSSRLATKFEILFGPRPDDPNEKPAAIISRNCLGTRWTVADPVKRRCTIDYEANRFANRPRAMHIELDDGATKLRSRAPEYSPRLHGFCLDFFGRARLASVRNFQIVDANADLVPGDEEARCLLLFGRWSSDSFHLDVKAPFSIVDAFAIAVSSFATKIATI</sequence>
<dbReference type="Pfam" id="PF01167">
    <property type="entry name" value="Tub"/>
    <property type="match status" value="1"/>
</dbReference>
<keyword evidence="2" id="KW-0863">Zinc-finger</keyword>
<keyword evidence="5" id="KW-1185">Reference proteome</keyword>
<evidence type="ECO:0000259" key="3">
    <source>
        <dbReference type="PROSITE" id="PS50089"/>
    </source>
</evidence>
<comment type="caution">
    <text evidence="4">The sequence shown here is derived from an EMBL/GenBank/DDBJ whole genome shotgun (WGS) entry which is preliminary data.</text>
</comment>
<dbReference type="PROSITE" id="PS50089">
    <property type="entry name" value="ZF_RING_2"/>
    <property type="match status" value="1"/>
</dbReference>
<dbReference type="InterPro" id="IPR000007">
    <property type="entry name" value="Tubby_C"/>
</dbReference>
<evidence type="ECO:0000256" key="2">
    <source>
        <dbReference type="PROSITE-ProRule" id="PRU00175"/>
    </source>
</evidence>
<dbReference type="GO" id="GO:0008270">
    <property type="term" value="F:zinc ion binding"/>
    <property type="evidence" value="ECO:0007669"/>
    <property type="project" value="UniProtKB-KW"/>
</dbReference>
<dbReference type="InterPro" id="IPR001841">
    <property type="entry name" value="Znf_RING"/>
</dbReference>
<proteinExistence type="inferred from homology"/>
<evidence type="ECO:0000313" key="4">
    <source>
        <dbReference type="EMBL" id="KAJ8600123.1"/>
    </source>
</evidence>
<organism evidence="4 5">
    <name type="scientific">Chrysophaeum taylorii</name>
    <dbReference type="NCBI Taxonomy" id="2483200"/>
    <lineage>
        <taxon>Eukaryota</taxon>
        <taxon>Sar</taxon>
        <taxon>Stramenopiles</taxon>
        <taxon>Ochrophyta</taxon>
        <taxon>Pelagophyceae</taxon>
        <taxon>Pelagomonadales</taxon>
        <taxon>Pelagomonadaceae</taxon>
        <taxon>Chrysophaeum</taxon>
    </lineage>
</organism>